<sequence>MLARDALMNIPQRLLETGKPVAMKVARRVWEGAVGKGLALVSTSLAAYFKKFNRSNTTALSTLSCRNSGGIQNERSWGS</sequence>
<dbReference type="Proteomes" id="UP000654345">
    <property type="component" value="Unassembled WGS sequence"/>
</dbReference>
<organism evidence="1 2">
    <name type="scientific">Ktedonobacter robiniae</name>
    <dbReference type="NCBI Taxonomy" id="2778365"/>
    <lineage>
        <taxon>Bacteria</taxon>
        <taxon>Bacillati</taxon>
        <taxon>Chloroflexota</taxon>
        <taxon>Ktedonobacteria</taxon>
        <taxon>Ktedonobacterales</taxon>
        <taxon>Ktedonobacteraceae</taxon>
        <taxon>Ktedonobacter</taxon>
    </lineage>
</organism>
<gene>
    <name evidence="1" type="ORF">KSB_61050</name>
</gene>
<reference evidence="1 2" key="1">
    <citation type="journal article" date="2021" name="Int. J. Syst. Evol. Microbiol.">
        <title>Reticulibacter mediterranei gen. nov., sp. nov., within the new family Reticulibacteraceae fam. nov., and Ktedonospora formicarum gen. nov., sp. nov., Ktedonobacter robiniae sp. nov., Dictyobacter formicarum sp. nov. and Dictyobacter arantiisoli sp. nov., belonging to the class Ktedonobacteria.</title>
        <authorList>
            <person name="Yabe S."/>
            <person name="Zheng Y."/>
            <person name="Wang C.M."/>
            <person name="Sakai Y."/>
            <person name="Abe K."/>
            <person name="Yokota A."/>
            <person name="Donadio S."/>
            <person name="Cavaletti L."/>
            <person name="Monciardini P."/>
        </authorList>
    </citation>
    <scope>NUCLEOTIDE SEQUENCE [LARGE SCALE GENOMIC DNA]</scope>
    <source>
        <strain evidence="1 2">SOSP1-30</strain>
    </source>
</reference>
<evidence type="ECO:0000313" key="1">
    <source>
        <dbReference type="EMBL" id="GHO57630.1"/>
    </source>
</evidence>
<dbReference type="EMBL" id="BNJG01000002">
    <property type="protein sequence ID" value="GHO57630.1"/>
    <property type="molecule type" value="Genomic_DNA"/>
</dbReference>
<name>A0ABQ3UY64_9CHLR</name>
<accession>A0ABQ3UY64</accession>
<protein>
    <submittedName>
        <fullName evidence="1">Uncharacterized protein</fullName>
    </submittedName>
</protein>
<keyword evidence="2" id="KW-1185">Reference proteome</keyword>
<comment type="caution">
    <text evidence="1">The sequence shown here is derived from an EMBL/GenBank/DDBJ whole genome shotgun (WGS) entry which is preliminary data.</text>
</comment>
<evidence type="ECO:0000313" key="2">
    <source>
        <dbReference type="Proteomes" id="UP000654345"/>
    </source>
</evidence>
<proteinExistence type="predicted"/>